<name>A0A498QNJ7_9MYCO</name>
<proteinExistence type="predicted"/>
<evidence type="ECO:0000313" key="2">
    <source>
        <dbReference type="Proteomes" id="UP000268285"/>
    </source>
</evidence>
<organism evidence="1 2">
    <name type="scientific">Mycobacterium pseudokansasii</name>
    <dbReference type="NCBI Taxonomy" id="2341080"/>
    <lineage>
        <taxon>Bacteria</taxon>
        <taxon>Bacillati</taxon>
        <taxon>Actinomycetota</taxon>
        <taxon>Actinomycetes</taxon>
        <taxon>Mycobacteriales</taxon>
        <taxon>Mycobacteriaceae</taxon>
        <taxon>Mycobacterium</taxon>
    </lineage>
</organism>
<protein>
    <submittedName>
        <fullName evidence="1">Uncharacterized protein</fullName>
    </submittedName>
</protein>
<dbReference type="AlphaFoldDB" id="A0A498QNJ7"/>
<reference evidence="1 2" key="1">
    <citation type="submission" date="2018-09" db="EMBL/GenBank/DDBJ databases">
        <authorList>
            <person name="Tagini F."/>
        </authorList>
    </citation>
    <scope>NUCLEOTIDE SEQUENCE [LARGE SCALE GENOMIC DNA]</scope>
    <source>
        <strain evidence="1 2">MK142</strain>
    </source>
</reference>
<evidence type="ECO:0000313" key="1">
    <source>
        <dbReference type="EMBL" id="VBA48165.1"/>
    </source>
</evidence>
<dbReference type="EMBL" id="UPHU01000001">
    <property type="protein sequence ID" value="VBA48165.1"/>
    <property type="molecule type" value="Genomic_DNA"/>
</dbReference>
<accession>A0A498QNJ7</accession>
<dbReference type="Proteomes" id="UP000268285">
    <property type="component" value="Unassembled WGS sequence"/>
</dbReference>
<gene>
    <name evidence="1" type="ORF">LAUMK142_01167</name>
</gene>
<keyword evidence="2" id="KW-1185">Reference proteome</keyword>
<sequence>MSHHLRVRLVCRRPPPTLAATTNVTPVGLKSQ</sequence>